<dbReference type="GO" id="GO:0016459">
    <property type="term" value="C:myosin complex"/>
    <property type="evidence" value="ECO:0007669"/>
    <property type="project" value="UniProtKB-KW"/>
</dbReference>
<dbReference type="GO" id="GO:0032835">
    <property type="term" value="P:glomerulus development"/>
    <property type="evidence" value="ECO:0007669"/>
    <property type="project" value="TreeGrafter"/>
</dbReference>
<organism evidence="6 7">
    <name type="scientific">Xiphophorus couchianus</name>
    <name type="common">Monterrey platyfish</name>
    <dbReference type="NCBI Taxonomy" id="32473"/>
    <lineage>
        <taxon>Eukaryota</taxon>
        <taxon>Metazoa</taxon>
        <taxon>Chordata</taxon>
        <taxon>Craniata</taxon>
        <taxon>Vertebrata</taxon>
        <taxon>Euteleostomi</taxon>
        <taxon>Actinopterygii</taxon>
        <taxon>Neopterygii</taxon>
        <taxon>Teleostei</taxon>
        <taxon>Neoteleostei</taxon>
        <taxon>Acanthomorphata</taxon>
        <taxon>Ovalentaria</taxon>
        <taxon>Atherinomorphae</taxon>
        <taxon>Cyprinodontiformes</taxon>
        <taxon>Poeciliidae</taxon>
        <taxon>Poeciliinae</taxon>
        <taxon>Xiphophorus</taxon>
    </lineage>
</organism>
<evidence type="ECO:0000313" key="6">
    <source>
        <dbReference type="Ensembl" id="ENSXCOP00000027816.1"/>
    </source>
</evidence>
<comment type="caution">
    <text evidence="4">Lacks conserved residue(s) required for the propagation of feature annotation.</text>
</comment>
<dbReference type="Proteomes" id="UP000261380">
    <property type="component" value="Unplaced"/>
</dbReference>
<dbReference type="Gene3D" id="1.20.120.720">
    <property type="entry name" value="Myosin VI head, motor domain, U50 subdomain"/>
    <property type="match status" value="1"/>
</dbReference>
<dbReference type="GO" id="GO:0051015">
    <property type="term" value="F:actin filament binding"/>
    <property type="evidence" value="ECO:0007669"/>
    <property type="project" value="TreeGrafter"/>
</dbReference>
<evidence type="ECO:0000256" key="3">
    <source>
        <dbReference type="ARBA" id="ARBA00023203"/>
    </source>
</evidence>
<dbReference type="GO" id="GO:0005524">
    <property type="term" value="F:ATP binding"/>
    <property type="evidence" value="ECO:0007669"/>
    <property type="project" value="UniProtKB-KW"/>
</dbReference>
<keyword evidence="2" id="KW-0067">ATP-binding</keyword>
<dbReference type="PANTHER" id="PTHR13140">
    <property type="entry name" value="MYOSIN"/>
    <property type="match status" value="1"/>
</dbReference>
<keyword evidence="7" id="KW-1185">Reference proteome</keyword>
<name>A0A3B5MW14_9TELE</name>
<keyword evidence="4" id="KW-0505">Motor protein</keyword>
<dbReference type="PROSITE" id="PS51456">
    <property type="entry name" value="MYOSIN_MOTOR"/>
    <property type="match status" value="1"/>
</dbReference>
<comment type="similarity">
    <text evidence="4">Belongs to the TRAFAC class myosin-kinesin ATPase superfamily. Myosin family.</text>
</comment>
<keyword evidence="3 4" id="KW-0009">Actin-binding</keyword>
<dbReference type="SUPFAM" id="SSF52540">
    <property type="entry name" value="P-loop containing nucleoside triphosphate hydrolases"/>
    <property type="match status" value="1"/>
</dbReference>
<evidence type="ECO:0000256" key="2">
    <source>
        <dbReference type="ARBA" id="ARBA00022840"/>
    </source>
</evidence>
<proteinExistence type="inferred from homology"/>
<feature type="domain" description="Myosin motor" evidence="5">
    <location>
        <begin position="1"/>
        <end position="157"/>
    </location>
</feature>
<accession>A0A3B5MW14</accession>
<dbReference type="PANTHER" id="PTHR13140:SF341">
    <property type="entry name" value="UNCONVENTIONAL MYOSIN-IE"/>
    <property type="match status" value="1"/>
</dbReference>
<dbReference type="GO" id="GO:0000146">
    <property type="term" value="F:microfilament motor activity"/>
    <property type="evidence" value="ECO:0007669"/>
    <property type="project" value="TreeGrafter"/>
</dbReference>
<dbReference type="GO" id="GO:0005737">
    <property type="term" value="C:cytoplasm"/>
    <property type="evidence" value="ECO:0007669"/>
    <property type="project" value="TreeGrafter"/>
</dbReference>
<dbReference type="GO" id="GO:0007015">
    <property type="term" value="P:actin filament organization"/>
    <property type="evidence" value="ECO:0007669"/>
    <property type="project" value="TreeGrafter"/>
</dbReference>
<protein>
    <recommendedName>
        <fullName evidence="5">Myosin motor domain-containing protein</fullName>
    </recommendedName>
</protein>
<dbReference type="GO" id="GO:0005886">
    <property type="term" value="C:plasma membrane"/>
    <property type="evidence" value="ECO:0007669"/>
    <property type="project" value="TreeGrafter"/>
</dbReference>
<dbReference type="Pfam" id="PF00063">
    <property type="entry name" value="Myosin_head"/>
    <property type="match status" value="1"/>
</dbReference>
<dbReference type="InterPro" id="IPR027417">
    <property type="entry name" value="P-loop_NTPase"/>
</dbReference>
<keyword evidence="4" id="KW-0518">Myosin</keyword>
<evidence type="ECO:0000256" key="1">
    <source>
        <dbReference type="ARBA" id="ARBA00022741"/>
    </source>
</evidence>
<dbReference type="InterPro" id="IPR001609">
    <property type="entry name" value="Myosin_head_motor_dom-like"/>
</dbReference>
<evidence type="ECO:0000313" key="7">
    <source>
        <dbReference type="Proteomes" id="UP000261380"/>
    </source>
</evidence>
<dbReference type="STRING" id="32473.ENSXCOP00000027816"/>
<evidence type="ECO:0000259" key="5">
    <source>
        <dbReference type="PROSITE" id="PS51456"/>
    </source>
</evidence>
<dbReference type="GO" id="GO:0006897">
    <property type="term" value="P:endocytosis"/>
    <property type="evidence" value="ECO:0007669"/>
    <property type="project" value="TreeGrafter"/>
</dbReference>
<sequence length="157" mass="17257">TCPKCPEEERKCRFLAFPSFLLGISQDGLCNKLTSRVMDSKWGGKTESISVTLNTEQACFSRDALSKALYARLFDYLVDVSPSVRPRLRLSLSVSAGVSCVSVRQQGHAEGDGGAEHRSPGHLRLRDLPGKPAFLNLFWDSAPYPSSRSSPPQSKKL</sequence>
<dbReference type="Ensembl" id="ENSXCOT00000028151.1">
    <property type="protein sequence ID" value="ENSXCOP00000027816.1"/>
    <property type="gene ID" value="ENSXCOG00000020739.1"/>
</dbReference>
<keyword evidence="1" id="KW-0547">Nucleotide-binding</keyword>
<evidence type="ECO:0000256" key="4">
    <source>
        <dbReference type="PROSITE-ProRule" id="PRU00782"/>
    </source>
</evidence>
<dbReference type="AlphaFoldDB" id="A0A3B5MW14"/>
<dbReference type="GO" id="GO:0005902">
    <property type="term" value="C:microvillus"/>
    <property type="evidence" value="ECO:0007669"/>
    <property type="project" value="TreeGrafter"/>
</dbReference>
<dbReference type="GeneTree" id="ENSGT00940000165572"/>
<reference evidence="6" key="2">
    <citation type="submission" date="2025-09" db="UniProtKB">
        <authorList>
            <consortium name="Ensembl"/>
        </authorList>
    </citation>
    <scope>IDENTIFICATION</scope>
</reference>
<reference evidence="6" key="1">
    <citation type="submission" date="2025-08" db="UniProtKB">
        <authorList>
            <consortium name="Ensembl"/>
        </authorList>
    </citation>
    <scope>IDENTIFICATION</scope>
</reference>